<comment type="caution">
    <text evidence="2">The sequence shown here is derived from an EMBL/GenBank/DDBJ whole genome shotgun (WGS) entry which is preliminary data.</text>
</comment>
<accession>A0ABP4RX39</accession>
<evidence type="ECO:0000313" key="2">
    <source>
        <dbReference type="EMBL" id="GAA1662426.1"/>
    </source>
</evidence>
<name>A0ABP4RX39_9ACTN</name>
<sequence length="72" mass="7185">MSYSPYPPPPQRSGSTAKILIGIAVAVVVLGILCCVGSLIFVKVTGGGSVNCSTGHGCTSRPGGATNTFFLA</sequence>
<proteinExistence type="predicted"/>
<keyword evidence="1" id="KW-0472">Membrane</keyword>
<reference evidence="3" key="1">
    <citation type="journal article" date="2019" name="Int. J. Syst. Evol. Microbiol.">
        <title>The Global Catalogue of Microorganisms (GCM) 10K type strain sequencing project: providing services to taxonomists for standard genome sequencing and annotation.</title>
        <authorList>
            <consortium name="The Broad Institute Genomics Platform"/>
            <consortium name="The Broad Institute Genome Sequencing Center for Infectious Disease"/>
            <person name="Wu L."/>
            <person name="Ma J."/>
        </authorList>
    </citation>
    <scope>NUCLEOTIDE SEQUENCE [LARGE SCALE GENOMIC DNA]</scope>
    <source>
        <strain evidence="3">JCM 14718</strain>
    </source>
</reference>
<keyword evidence="1" id="KW-1133">Transmembrane helix</keyword>
<dbReference type="RefSeq" id="WP_279581340.1">
    <property type="nucleotide sequence ID" value="NZ_WOTO01000027.1"/>
</dbReference>
<keyword evidence="1" id="KW-0812">Transmembrane</keyword>
<protein>
    <submittedName>
        <fullName evidence="2">Uncharacterized protein</fullName>
    </submittedName>
</protein>
<dbReference type="Proteomes" id="UP001500618">
    <property type="component" value="Unassembled WGS sequence"/>
</dbReference>
<feature type="transmembrane region" description="Helical" evidence="1">
    <location>
        <begin position="20"/>
        <end position="42"/>
    </location>
</feature>
<evidence type="ECO:0000313" key="3">
    <source>
        <dbReference type="Proteomes" id="UP001500618"/>
    </source>
</evidence>
<dbReference type="EMBL" id="BAAANY010000003">
    <property type="protein sequence ID" value="GAA1662426.1"/>
    <property type="molecule type" value="Genomic_DNA"/>
</dbReference>
<gene>
    <name evidence="2" type="ORF">GCM10009765_09850</name>
</gene>
<evidence type="ECO:0000256" key="1">
    <source>
        <dbReference type="SAM" id="Phobius"/>
    </source>
</evidence>
<organism evidence="2 3">
    <name type="scientific">Fodinicola feengrottensis</name>
    <dbReference type="NCBI Taxonomy" id="435914"/>
    <lineage>
        <taxon>Bacteria</taxon>
        <taxon>Bacillati</taxon>
        <taxon>Actinomycetota</taxon>
        <taxon>Actinomycetes</taxon>
        <taxon>Mycobacteriales</taxon>
        <taxon>Fodinicola</taxon>
    </lineage>
</organism>
<keyword evidence="3" id="KW-1185">Reference proteome</keyword>